<reference evidence="1 2" key="3">
    <citation type="journal article" date="2010" name="BMC Genomics">
        <title>Transcriptome sequencing and comparative analysis of cucumber flowers with different sex types.</title>
        <authorList>
            <person name="Guo S."/>
            <person name="Zheng Y."/>
            <person name="Joung J.G."/>
            <person name="Liu S."/>
            <person name="Zhang Z."/>
            <person name="Crasta O.R."/>
            <person name="Sobral B.W."/>
            <person name="Xu Y."/>
            <person name="Huang S."/>
            <person name="Fei Z."/>
        </authorList>
    </citation>
    <scope>NUCLEOTIDE SEQUENCE [LARGE SCALE GENOMIC DNA]</scope>
    <source>
        <strain evidence="2">cv. 9930</strain>
    </source>
</reference>
<gene>
    <name evidence="1" type="ORF">Csa_7G290580</name>
</gene>
<organism evidence="1 2">
    <name type="scientific">Cucumis sativus</name>
    <name type="common">Cucumber</name>
    <dbReference type="NCBI Taxonomy" id="3659"/>
    <lineage>
        <taxon>Eukaryota</taxon>
        <taxon>Viridiplantae</taxon>
        <taxon>Streptophyta</taxon>
        <taxon>Embryophyta</taxon>
        <taxon>Tracheophyta</taxon>
        <taxon>Spermatophyta</taxon>
        <taxon>Magnoliopsida</taxon>
        <taxon>eudicotyledons</taxon>
        <taxon>Gunneridae</taxon>
        <taxon>Pentapetalae</taxon>
        <taxon>rosids</taxon>
        <taxon>fabids</taxon>
        <taxon>Cucurbitales</taxon>
        <taxon>Cucurbitaceae</taxon>
        <taxon>Benincaseae</taxon>
        <taxon>Cucumis</taxon>
    </lineage>
</organism>
<reference evidence="1 2" key="2">
    <citation type="journal article" date="2009" name="PLoS ONE">
        <title>An integrated genetic and cytogenetic map of the cucumber genome.</title>
        <authorList>
            <person name="Ren Y."/>
            <person name="Zhang Z."/>
            <person name="Liu J."/>
            <person name="Staub J.E."/>
            <person name="Han Y."/>
            <person name="Cheng Z."/>
            <person name="Li X."/>
            <person name="Lu J."/>
            <person name="Miao H."/>
            <person name="Kang H."/>
            <person name="Xie B."/>
            <person name="Gu X."/>
            <person name="Wang X."/>
            <person name="Du Y."/>
            <person name="Jin W."/>
            <person name="Huang S."/>
        </authorList>
    </citation>
    <scope>NUCLEOTIDE SEQUENCE [LARGE SCALE GENOMIC DNA]</scope>
    <source>
        <strain evidence="2">cv. 9930</strain>
    </source>
</reference>
<reference evidence="1 2" key="4">
    <citation type="journal article" date="2011" name="BMC Genomics">
        <title>RNA-Seq improves annotation of protein-coding genes in the cucumber genome.</title>
        <authorList>
            <person name="Li Z."/>
            <person name="Zhang Z."/>
            <person name="Yan P."/>
            <person name="Huang S."/>
            <person name="Fei Z."/>
            <person name="Lin K."/>
        </authorList>
    </citation>
    <scope>NUCLEOTIDE SEQUENCE [LARGE SCALE GENOMIC DNA]</scope>
    <source>
        <strain evidence="2">cv. 9930</strain>
    </source>
</reference>
<evidence type="ECO:0000313" key="2">
    <source>
        <dbReference type="Proteomes" id="UP000029981"/>
    </source>
</evidence>
<dbReference type="Proteomes" id="UP000029981">
    <property type="component" value="Chromosome 7"/>
</dbReference>
<dbReference type="EMBL" id="CM002928">
    <property type="protein sequence ID" value="KGN44435.1"/>
    <property type="molecule type" value="Genomic_DNA"/>
</dbReference>
<protein>
    <submittedName>
        <fullName evidence="1">Uncharacterized protein</fullName>
    </submittedName>
</protein>
<name>A0A0A0K410_CUCSA</name>
<proteinExistence type="predicted"/>
<reference evidence="1 2" key="1">
    <citation type="journal article" date="2009" name="Nat. Genet.">
        <title>The genome of the cucumber, Cucumis sativus L.</title>
        <authorList>
            <person name="Huang S."/>
            <person name="Li R."/>
            <person name="Zhang Z."/>
            <person name="Li L."/>
            <person name="Gu X."/>
            <person name="Fan W."/>
            <person name="Lucas W.J."/>
            <person name="Wang X."/>
            <person name="Xie B."/>
            <person name="Ni P."/>
            <person name="Ren Y."/>
            <person name="Zhu H."/>
            <person name="Li J."/>
            <person name="Lin K."/>
            <person name="Jin W."/>
            <person name="Fei Z."/>
            <person name="Li G."/>
            <person name="Staub J."/>
            <person name="Kilian A."/>
            <person name="van der Vossen E.A."/>
            <person name="Wu Y."/>
            <person name="Guo J."/>
            <person name="He J."/>
            <person name="Jia Z."/>
            <person name="Ren Y."/>
            <person name="Tian G."/>
            <person name="Lu Y."/>
            <person name="Ruan J."/>
            <person name="Qian W."/>
            <person name="Wang M."/>
            <person name="Huang Q."/>
            <person name="Li B."/>
            <person name="Xuan Z."/>
            <person name="Cao J."/>
            <person name="Asan"/>
            <person name="Wu Z."/>
            <person name="Zhang J."/>
            <person name="Cai Q."/>
            <person name="Bai Y."/>
            <person name="Zhao B."/>
            <person name="Han Y."/>
            <person name="Li Y."/>
            <person name="Li X."/>
            <person name="Wang S."/>
            <person name="Shi Q."/>
            <person name="Liu S."/>
            <person name="Cho W.K."/>
            <person name="Kim J.Y."/>
            <person name="Xu Y."/>
            <person name="Heller-Uszynska K."/>
            <person name="Miao H."/>
            <person name="Cheng Z."/>
            <person name="Zhang S."/>
            <person name="Wu J."/>
            <person name="Yang Y."/>
            <person name="Kang H."/>
            <person name="Li M."/>
            <person name="Liang H."/>
            <person name="Ren X."/>
            <person name="Shi Z."/>
            <person name="Wen M."/>
            <person name="Jian M."/>
            <person name="Yang H."/>
            <person name="Zhang G."/>
            <person name="Yang Z."/>
            <person name="Chen R."/>
            <person name="Liu S."/>
            <person name="Li J."/>
            <person name="Ma L."/>
            <person name="Liu H."/>
            <person name="Zhou Y."/>
            <person name="Zhao J."/>
            <person name="Fang X."/>
            <person name="Li G."/>
            <person name="Fang L."/>
            <person name="Li Y."/>
            <person name="Liu D."/>
            <person name="Zheng H."/>
            <person name="Zhang Y."/>
            <person name="Qin N."/>
            <person name="Li Z."/>
            <person name="Yang G."/>
            <person name="Yang S."/>
            <person name="Bolund L."/>
            <person name="Kristiansen K."/>
            <person name="Zheng H."/>
            <person name="Li S."/>
            <person name="Zhang X."/>
            <person name="Yang H."/>
            <person name="Wang J."/>
            <person name="Sun R."/>
            <person name="Zhang B."/>
            <person name="Jiang S."/>
            <person name="Wang J."/>
            <person name="Du Y."/>
            <person name="Li S."/>
        </authorList>
    </citation>
    <scope>NUCLEOTIDE SEQUENCE [LARGE SCALE GENOMIC DNA]</scope>
    <source>
        <strain evidence="2">cv. 9930</strain>
    </source>
</reference>
<evidence type="ECO:0000313" key="1">
    <source>
        <dbReference type="EMBL" id="KGN44435.1"/>
    </source>
</evidence>
<sequence>MRGNYRKTRVNLGGLGFQIKDFWEKWTCETSKSIETINLSFHNLERLARLVKMLVPPNGGNTMGRGRRVGEQRSVGGICYMELPCYLRTSARAAPNKRPVKDAFHRTTSAITDFLFHSFAL</sequence>
<keyword evidence="2" id="KW-1185">Reference proteome</keyword>
<dbReference type="AlphaFoldDB" id="A0A0A0K410"/>
<dbReference type="Gramene" id="KGN44435">
    <property type="protein sequence ID" value="KGN44435"/>
    <property type="gene ID" value="Csa_7G290580"/>
</dbReference>
<accession>A0A0A0K410</accession>